<dbReference type="Gene3D" id="3.10.490.10">
    <property type="entry name" value="Gamma-glutamyl cyclotransferase-like"/>
    <property type="match status" value="1"/>
</dbReference>
<proteinExistence type="predicted"/>
<dbReference type="Proteomes" id="UP000187313">
    <property type="component" value="Unassembled WGS sequence"/>
</dbReference>
<gene>
    <name evidence="1" type="ORF">BSK51_21565</name>
</gene>
<keyword evidence="2" id="KW-1185">Reference proteome</keyword>
<accession>A0ABX3HDN1</accession>
<name>A0ABX3HDN1_9BACL</name>
<evidence type="ECO:0000313" key="1">
    <source>
        <dbReference type="EMBL" id="OMD48522.1"/>
    </source>
</evidence>
<dbReference type="EMBL" id="MPTD01000015">
    <property type="protein sequence ID" value="OMD48522.1"/>
    <property type="molecule type" value="Genomic_DNA"/>
</dbReference>
<comment type="caution">
    <text evidence="1">The sequence shown here is derived from an EMBL/GenBank/DDBJ whole genome shotgun (WGS) entry which is preliminary data.</text>
</comment>
<protein>
    <submittedName>
        <fullName evidence="1">Uncharacterized protein</fullName>
    </submittedName>
</protein>
<evidence type="ECO:0000313" key="2">
    <source>
        <dbReference type="Proteomes" id="UP000187313"/>
    </source>
</evidence>
<dbReference type="RefSeq" id="WP_076300219.1">
    <property type="nucleotide sequence ID" value="NZ_MPTD01000015.1"/>
</dbReference>
<dbReference type="InterPro" id="IPR036568">
    <property type="entry name" value="GGCT-like_sf"/>
</dbReference>
<reference evidence="1 2" key="1">
    <citation type="submission" date="2016-10" db="EMBL/GenBank/DDBJ databases">
        <title>Paenibacillus species isolates.</title>
        <authorList>
            <person name="Beno S.M."/>
        </authorList>
    </citation>
    <scope>NUCLEOTIDE SEQUENCE [LARGE SCALE GENOMIC DNA]</scope>
    <source>
        <strain evidence="1 2">FSL R5-0923</strain>
    </source>
</reference>
<organism evidence="1 2">
    <name type="scientific">Paenibacillus odorifer</name>
    <dbReference type="NCBI Taxonomy" id="189426"/>
    <lineage>
        <taxon>Bacteria</taxon>
        <taxon>Bacillati</taxon>
        <taxon>Bacillota</taxon>
        <taxon>Bacilli</taxon>
        <taxon>Bacillales</taxon>
        <taxon>Paenibacillaceae</taxon>
        <taxon>Paenibacillus</taxon>
    </lineage>
</organism>
<sequence length="183" mass="21773">MKRKFNVHLIGKGFLEGYELEFRSFPSIKPRLGMRVPVVIWQISMKSEIKLDYDEFINIGDFKKEYHEIKIEAFTEDAKKDNFIHNQVRALVYVLREFKPLAQLSLDDYNTLFHAYQKQHDFDTTILIRAAKEANKQYEERKYEQLTEIMNCGFNEEESEIVYNVLITKWLISGMPENYPSNS</sequence>
<dbReference type="SUPFAM" id="SSF110857">
    <property type="entry name" value="Gamma-glutamyl cyclotransferase-like"/>
    <property type="match status" value="1"/>
</dbReference>